<sequence length="202" mass="22161">MNWFLRGLRKGIQTEREPRGTPPWASSLEINKEFRDCPTKAIQESWDAGRCIFCRRCFPNLSPTGDHRMGKVNRTEPKFSRSFYLYPLDVGTCGGCNAELKLIASPQYDMTRFGIFFTNTPRHADGVVVMGVLTEGMREVLRETLDAVPSPKVVVLMGTCAISGGVIGDGVGLDADVIIPGCPPSPNTILDALIRVKGGKGW</sequence>
<keyword evidence="10" id="KW-1185">Reference proteome</keyword>
<gene>
    <name evidence="8" type="ORF">IC006_0885</name>
    <name evidence="9" type="ORF">IC007_0852</name>
</gene>
<evidence type="ECO:0000313" key="8">
    <source>
        <dbReference type="EMBL" id="BBG23597.1"/>
    </source>
</evidence>
<dbReference type="PANTHER" id="PTHR42989:SF1">
    <property type="entry name" value="FORMATE HYDROGENLYASE SUBUNIT 7-RELATED"/>
    <property type="match status" value="1"/>
</dbReference>
<evidence type="ECO:0000313" key="10">
    <source>
        <dbReference type="Proteomes" id="UP000322983"/>
    </source>
</evidence>
<dbReference type="Proteomes" id="UP000325030">
    <property type="component" value="Chromosome"/>
</dbReference>
<dbReference type="Gene3D" id="3.40.50.12280">
    <property type="match status" value="1"/>
</dbReference>
<evidence type="ECO:0000256" key="1">
    <source>
        <dbReference type="ARBA" id="ARBA00001966"/>
    </source>
</evidence>
<name>A0A510DTV9_9CREN</name>
<evidence type="ECO:0000259" key="7">
    <source>
        <dbReference type="Pfam" id="PF01058"/>
    </source>
</evidence>
<dbReference type="InterPro" id="IPR052375">
    <property type="entry name" value="Complex_I_20kDa-like"/>
</dbReference>
<comment type="cofactor">
    <cofactor evidence="1">
        <name>[4Fe-4S] cluster</name>
        <dbReference type="ChEBI" id="CHEBI:49883"/>
    </cofactor>
</comment>
<dbReference type="Pfam" id="PF01058">
    <property type="entry name" value="Oxidored_q6"/>
    <property type="match status" value="1"/>
</dbReference>
<evidence type="ECO:0000256" key="4">
    <source>
        <dbReference type="ARBA" id="ARBA00022723"/>
    </source>
</evidence>
<feature type="domain" description="NADH:ubiquinone oxidoreductase-like 20kDa subunit" evidence="7">
    <location>
        <begin position="93"/>
        <end position="195"/>
    </location>
</feature>
<dbReference type="InterPro" id="IPR006137">
    <property type="entry name" value="NADH_UbQ_OxRdtase-like_20kDa"/>
</dbReference>
<reference evidence="8 10" key="2">
    <citation type="journal article" date="2020" name="Int. J. Syst. Evol. Microbiol.">
        <title>Sulfuracidifex tepidarius gen. nov., sp. nov. and transfer of Sulfolobus metallicus Huber and Stetter 1992 to the genus Sulfuracidifex as Sulfuracidifex metallicus comb. nov.</title>
        <authorList>
            <person name="Itoh T."/>
            <person name="Miura T."/>
            <person name="Sakai H.D."/>
            <person name="Kato S."/>
            <person name="Ohkuma M."/>
            <person name="Takashina T."/>
        </authorList>
    </citation>
    <scope>NUCLEOTIDE SEQUENCE [LARGE SCALE GENOMIC DNA]</scope>
    <source>
        <strain evidence="8 10">IC-006</strain>
        <strain evidence="9">IC-007</strain>
    </source>
</reference>
<proteinExistence type="inferred from homology"/>
<evidence type="ECO:0000313" key="11">
    <source>
        <dbReference type="Proteomes" id="UP000325030"/>
    </source>
</evidence>
<dbReference type="PANTHER" id="PTHR42989">
    <property type="entry name" value="HYDROGENASE-4 COMPONENT I"/>
    <property type="match status" value="1"/>
</dbReference>
<reference evidence="11" key="1">
    <citation type="submission" date="2018-09" db="EMBL/GenBank/DDBJ databases">
        <title>Complete Genome Sequencing of Sulfolobus sp. JCM 16834.</title>
        <authorList>
            <person name="Kato S."/>
            <person name="Itoh T."/>
            <person name="Ohkuma M."/>
        </authorList>
    </citation>
    <scope>NUCLEOTIDE SEQUENCE [LARGE SCALE GENOMIC DNA]</scope>
    <source>
        <strain evidence="11">IC-007</strain>
    </source>
</reference>
<dbReference type="EMBL" id="AP018930">
    <property type="protein sequence ID" value="BBG26344.1"/>
    <property type="molecule type" value="Genomic_DNA"/>
</dbReference>
<dbReference type="OrthoDB" id="5740at2157"/>
<keyword evidence="6" id="KW-0411">Iron-sulfur</keyword>
<dbReference type="GeneID" id="41717254"/>
<evidence type="ECO:0000256" key="2">
    <source>
        <dbReference type="ARBA" id="ARBA00009173"/>
    </source>
</evidence>
<dbReference type="Proteomes" id="UP000322983">
    <property type="component" value="Chromosome"/>
</dbReference>
<keyword evidence="4" id="KW-0479">Metal-binding</keyword>
<dbReference type="GO" id="GO:0046872">
    <property type="term" value="F:metal ion binding"/>
    <property type="evidence" value="ECO:0007669"/>
    <property type="project" value="UniProtKB-KW"/>
</dbReference>
<comment type="similarity">
    <text evidence="2">Belongs to the complex I 20 kDa subunit family.</text>
</comment>
<evidence type="ECO:0000313" key="9">
    <source>
        <dbReference type="EMBL" id="BBG26344.1"/>
    </source>
</evidence>
<dbReference type="RefSeq" id="WP_054846794.1">
    <property type="nucleotide sequence ID" value="NZ_AP018929.1"/>
</dbReference>
<dbReference type="EMBL" id="AP018929">
    <property type="protein sequence ID" value="BBG23597.1"/>
    <property type="molecule type" value="Genomic_DNA"/>
</dbReference>
<protein>
    <submittedName>
        <fullName evidence="8">Membrane-bound hydrogenase subunit mbhJ</fullName>
    </submittedName>
</protein>
<keyword evidence="3" id="KW-0004">4Fe-4S</keyword>
<dbReference type="STRING" id="1294262.GCA_001316085_02923"/>
<keyword evidence="5" id="KW-0408">Iron</keyword>
<accession>A0A510E1H4</accession>
<evidence type="ECO:0000256" key="6">
    <source>
        <dbReference type="ARBA" id="ARBA00023014"/>
    </source>
</evidence>
<dbReference type="KEGG" id="step:IC006_0885"/>
<organism evidence="8 10">
    <name type="scientific">Sulfuracidifex tepidarius</name>
    <dbReference type="NCBI Taxonomy" id="1294262"/>
    <lineage>
        <taxon>Archaea</taxon>
        <taxon>Thermoproteota</taxon>
        <taxon>Thermoprotei</taxon>
        <taxon>Sulfolobales</taxon>
        <taxon>Sulfolobaceae</taxon>
        <taxon>Sulfuracidifex</taxon>
    </lineage>
</organism>
<dbReference type="AlphaFoldDB" id="A0A510DTV9"/>
<dbReference type="GO" id="GO:0051539">
    <property type="term" value="F:4 iron, 4 sulfur cluster binding"/>
    <property type="evidence" value="ECO:0007669"/>
    <property type="project" value="UniProtKB-KW"/>
</dbReference>
<evidence type="ECO:0000256" key="5">
    <source>
        <dbReference type="ARBA" id="ARBA00023004"/>
    </source>
</evidence>
<evidence type="ECO:0000256" key="3">
    <source>
        <dbReference type="ARBA" id="ARBA00022485"/>
    </source>
</evidence>
<accession>A0A510DTV9</accession>
<dbReference type="SUPFAM" id="SSF56770">
    <property type="entry name" value="HydA/Nqo6-like"/>
    <property type="match status" value="1"/>
</dbReference>